<accession>A0AAE1L5M9</accession>
<dbReference type="InterPro" id="IPR013083">
    <property type="entry name" value="Znf_RING/FYVE/PHD"/>
</dbReference>
<comment type="caution">
    <text evidence="6">The sequence shown here is derived from an EMBL/GenBank/DDBJ whole genome shotgun (WGS) entry which is preliminary data.</text>
</comment>
<dbReference type="Proteomes" id="UP001286313">
    <property type="component" value="Unassembled WGS sequence"/>
</dbReference>
<evidence type="ECO:0000313" key="7">
    <source>
        <dbReference type="Proteomes" id="UP001286313"/>
    </source>
</evidence>
<evidence type="ECO:0000259" key="5">
    <source>
        <dbReference type="Pfam" id="PF00628"/>
    </source>
</evidence>
<dbReference type="Gene3D" id="3.30.40.10">
    <property type="entry name" value="Zinc/RING finger domain, C3HC4 (zinc finger)"/>
    <property type="match status" value="1"/>
</dbReference>
<feature type="region of interest" description="Disordered" evidence="4">
    <location>
        <begin position="170"/>
        <end position="198"/>
    </location>
</feature>
<feature type="domain" description="PHD-type" evidence="5">
    <location>
        <begin position="22"/>
        <end position="55"/>
    </location>
</feature>
<protein>
    <recommendedName>
        <fullName evidence="5">PHD-type domain-containing protein</fullName>
    </recommendedName>
</protein>
<name>A0AAE1L5M9_PETCI</name>
<dbReference type="EMBL" id="JAWQEG010000003">
    <property type="protein sequence ID" value="KAK3896272.1"/>
    <property type="molecule type" value="Genomic_DNA"/>
</dbReference>
<sequence length="375" mass="43113">MASADNVNKRSAGKTGTKEIFCGKCEKEVKDADFALQCEICEVWFHTKCEGIPAAVYHFMIEKDAGKQLNWNFSHCHRGCAKLYSRMKQLDDKQSELSGKHQTLVHTVDEIKGCVRENIDKQTELEGRLGHMEAKTVEVTETIDINKGDTRDLAERLGALEAIMRNIEEGERNANWPKPGEKQSIGQHTEEATSNSNSDTVIAEMYERKSRENNLVIYGVPELRSDEIHDRKFVTELMQTCNVTSPTNNIQTVFRLGKPNQNRHRPMLLKLTDLGTKQDFFRGIKNLRSKQAYKGISIVNDLTKKERELEASLYRRAKNLEERGEGRHRVIGPQWRRRLVRMTEVTRATVQRTKGETQEERGRNEKVVVEAKQRE</sequence>
<dbReference type="InterPro" id="IPR019787">
    <property type="entry name" value="Znf_PHD-finger"/>
</dbReference>
<evidence type="ECO:0000256" key="2">
    <source>
        <dbReference type="ARBA" id="ARBA00022771"/>
    </source>
</evidence>
<dbReference type="SUPFAM" id="SSF57903">
    <property type="entry name" value="FYVE/PHD zinc finger"/>
    <property type="match status" value="1"/>
</dbReference>
<organism evidence="6 7">
    <name type="scientific">Petrolisthes cinctipes</name>
    <name type="common">Flat porcelain crab</name>
    <dbReference type="NCBI Taxonomy" id="88211"/>
    <lineage>
        <taxon>Eukaryota</taxon>
        <taxon>Metazoa</taxon>
        <taxon>Ecdysozoa</taxon>
        <taxon>Arthropoda</taxon>
        <taxon>Crustacea</taxon>
        <taxon>Multicrustacea</taxon>
        <taxon>Malacostraca</taxon>
        <taxon>Eumalacostraca</taxon>
        <taxon>Eucarida</taxon>
        <taxon>Decapoda</taxon>
        <taxon>Pleocyemata</taxon>
        <taxon>Anomura</taxon>
        <taxon>Galatheoidea</taxon>
        <taxon>Porcellanidae</taxon>
        <taxon>Petrolisthes</taxon>
    </lineage>
</organism>
<keyword evidence="7" id="KW-1185">Reference proteome</keyword>
<keyword evidence="2" id="KW-0863">Zinc-finger</keyword>
<dbReference type="GO" id="GO:0008270">
    <property type="term" value="F:zinc ion binding"/>
    <property type="evidence" value="ECO:0007669"/>
    <property type="project" value="UniProtKB-KW"/>
</dbReference>
<evidence type="ECO:0000256" key="3">
    <source>
        <dbReference type="ARBA" id="ARBA00022833"/>
    </source>
</evidence>
<proteinExistence type="predicted"/>
<reference evidence="6" key="1">
    <citation type="submission" date="2023-10" db="EMBL/GenBank/DDBJ databases">
        <title>Genome assemblies of two species of porcelain crab, Petrolisthes cinctipes and Petrolisthes manimaculis (Anomura: Porcellanidae).</title>
        <authorList>
            <person name="Angst P."/>
        </authorList>
    </citation>
    <scope>NUCLEOTIDE SEQUENCE</scope>
    <source>
        <strain evidence="6">PB745_01</strain>
        <tissue evidence="6">Gill</tissue>
    </source>
</reference>
<evidence type="ECO:0000313" key="6">
    <source>
        <dbReference type="EMBL" id="KAK3896272.1"/>
    </source>
</evidence>
<keyword evidence="1" id="KW-0479">Metal-binding</keyword>
<feature type="compositionally biased region" description="Polar residues" evidence="4">
    <location>
        <begin position="184"/>
        <end position="198"/>
    </location>
</feature>
<dbReference type="Gene3D" id="3.30.70.1820">
    <property type="entry name" value="L1 transposable element, RRM domain"/>
    <property type="match status" value="1"/>
</dbReference>
<evidence type="ECO:0000256" key="1">
    <source>
        <dbReference type="ARBA" id="ARBA00022723"/>
    </source>
</evidence>
<feature type="region of interest" description="Disordered" evidence="4">
    <location>
        <begin position="350"/>
        <end position="375"/>
    </location>
</feature>
<dbReference type="InterPro" id="IPR011011">
    <property type="entry name" value="Znf_FYVE_PHD"/>
</dbReference>
<dbReference type="Pfam" id="PF00628">
    <property type="entry name" value="PHD"/>
    <property type="match status" value="1"/>
</dbReference>
<feature type="compositionally biased region" description="Basic and acidic residues" evidence="4">
    <location>
        <begin position="353"/>
        <end position="375"/>
    </location>
</feature>
<dbReference type="PANTHER" id="PTHR37445">
    <property type="entry name" value="PROTEIN CBG24663"/>
    <property type="match status" value="1"/>
</dbReference>
<evidence type="ECO:0000256" key="4">
    <source>
        <dbReference type="SAM" id="MobiDB-lite"/>
    </source>
</evidence>
<keyword evidence="3" id="KW-0862">Zinc</keyword>
<gene>
    <name evidence="6" type="ORF">Pcinc_000016</name>
</gene>
<dbReference type="AlphaFoldDB" id="A0AAE1L5M9"/>
<dbReference type="PANTHER" id="PTHR37445:SF3">
    <property type="entry name" value="ZINC FINGER PHD-TYPE DOMAIN-CONTAINING PROTEIN"/>
    <property type="match status" value="1"/>
</dbReference>